<name>A0A0L7KQX2_OPEBR</name>
<feature type="non-terminal residue" evidence="2">
    <location>
        <position position="179"/>
    </location>
</feature>
<sequence length="179" mass="20541">RDSLLSRADHDELDSSRPGSVLARATRRRRQSSHDLHRSVTPHAPSPTASLLRTRARGLKGKIQRIGRRNQVMELKTKADTTSSSLSCMAKPSVEKNKKLTRTIEELRFTKLDLKNTLGKMQKALERNSAKDNRYSCTEELKELRTRYKELDEECETCASYLKEREEQCRLLKEAKAAL</sequence>
<evidence type="ECO:0000313" key="3">
    <source>
        <dbReference type="Proteomes" id="UP000037510"/>
    </source>
</evidence>
<protein>
    <submittedName>
        <fullName evidence="2">Kinesin-like protein b</fullName>
    </submittedName>
</protein>
<comment type="caution">
    <text evidence="2">The sequence shown here is derived from an EMBL/GenBank/DDBJ whole genome shotgun (WGS) entry which is preliminary data.</text>
</comment>
<feature type="region of interest" description="Disordered" evidence="1">
    <location>
        <begin position="1"/>
        <end position="48"/>
    </location>
</feature>
<gene>
    <name evidence="2" type="ORF">OBRU01_22610</name>
</gene>
<accession>A0A0L7KQX2</accession>
<evidence type="ECO:0000313" key="2">
    <source>
        <dbReference type="EMBL" id="KOB65515.1"/>
    </source>
</evidence>
<feature type="compositionally biased region" description="Basic and acidic residues" evidence="1">
    <location>
        <begin position="1"/>
        <end position="15"/>
    </location>
</feature>
<reference evidence="2 3" key="1">
    <citation type="journal article" date="2015" name="Genome Biol. Evol.">
        <title>The genome of winter moth (Operophtera brumata) provides a genomic perspective on sexual dimorphism and phenology.</title>
        <authorList>
            <person name="Derks M.F."/>
            <person name="Smit S."/>
            <person name="Salis L."/>
            <person name="Schijlen E."/>
            <person name="Bossers A."/>
            <person name="Mateman C."/>
            <person name="Pijl A.S."/>
            <person name="de Ridder D."/>
            <person name="Groenen M.A."/>
            <person name="Visser M.E."/>
            <person name="Megens H.J."/>
        </authorList>
    </citation>
    <scope>NUCLEOTIDE SEQUENCE [LARGE SCALE GENOMIC DNA]</scope>
    <source>
        <strain evidence="2">WM2013NL</strain>
        <tissue evidence="2">Head and thorax</tissue>
    </source>
</reference>
<organism evidence="2 3">
    <name type="scientific">Operophtera brumata</name>
    <name type="common">Winter moth</name>
    <name type="synonym">Phalaena brumata</name>
    <dbReference type="NCBI Taxonomy" id="104452"/>
    <lineage>
        <taxon>Eukaryota</taxon>
        <taxon>Metazoa</taxon>
        <taxon>Ecdysozoa</taxon>
        <taxon>Arthropoda</taxon>
        <taxon>Hexapoda</taxon>
        <taxon>Insecta</taxon>
        <taxon>Pterygota</taxon>
        <taxon>Neoptera</taxon>
        <taxon>Endopterygota</taxon>
        <taxon>Lepidoptera</taxon>
        <taxon>Glossata</taxon>
        <taxon>Ditrysia</taxon>
        <taxon>Geometroidea</taxon>
        <taxon>Geometridae</taxon>
        <taxon>Larentiinae</taxon>
        <taxon>Operophtera</taxon>
    </lineage>
</organism>
<dbReference type="Proteomes" id="UP000037510">
    <property type="component" value="Unassembled WGS sequence"/>
</dbReference>
<keyword evidence="3" id="KW-1185">Reference proteome</keyword>
<feature type="non-terminal residue" evidence="2">
    <location>
        <position position="1"/>
    </location>
</feature>
<dbReference type="AlphaFoldDB" id="A0A0L7KQX2"/>
<evidence type="ECO:0000256" key="1">
    <source>
        <dbReference type="SAM" id="MobiDB-lite"/>
    </source>
</evidence>
<dbReference type="EMBL" id="JTDY01007024">
    <property type="protein sequence ID" value="KOB65515.1"/>
    <property type="molecule type" value="Genomic_DNA"/>
</dbReference>
<proteinExistence type="predicted"/>